<keyword evidence="2" id="KW-0813">Transport</keyword>
<feature type="transmembrane region" description="Helical" evidence="3">
    <location>
        <begin position="35"/>
        <end position="52"/>
    </location>
</feature>
<proteinExistence type="inferred from homology"/>
<keyword evidence="3" id="KW-0472">Membrane</keyword>
<dbReference type="AlphaFoldDB" id="A0A561D877"/>
<protein>
    <submittedName>
        <fullName evidence="4">Carbohydrate ABC transporter substrate-binding protein (CUT1 family)</fullName>
    </submittedName>
</protein>
<comment type="similarity">
    <text evidence="1">Belongs to the bacterial solute-binding protein 1 family.</text>
</comment>
<dbReference type="InterPro" id="IPR006059">
    <property type="entry name" value="SBP"/>
</dbReference>
<keyword evidence="3" id="KW-0812">Transmembrane</keyword>
<dbReference type="PANTHER" id="PTHR43649:SF29">
    <property type="entry name" value="OSMOPROTECTIVE COMPOUNDS-BINDING PROTEIN GGTB"/>
    <property type="match status" value="1"/>
</dbReference>
<evidence type="ECO:0000256" key="3">
    <source>
        <dbReference type="SAM" id="Phobius"/>
    </source>
</evidence>
<sequence>MNKKSKHIGLVLYESGLKTFAMSVNLLGGMYVKRWFSVAVIILMVMSLIIGCSSKSTTSKSKDGKTTITFFYRWPNEPYKSYFKSVIAEFEKQNPNIKVEEVTALNDDYKQKANVLLGSQNPPDVFFSWAGEYGQKFIRDGVALDLTKYYQDDTEWSGQLIGSQVDFFKKDDKVYGVPLFTDSKLFFYNKDLFDKLGLKAPTTWDEFMNVLATIKKNGTTPIILGNKSPWAAAHYVTALNQRLVPKEVLDKDLSYQGAKFTDPGYVEALKKLNELRPYFNDDPNAVAHDEARGLFLGGKAAITFLETQEITYMKDATFKWDTFKVPTIDGAKGDQGGLIGAPEGFMIHSKSAHPKEAMAFLKFMTSKANGEKLIKDTGLASTVVDAVNENSATKEEVKAMDLIKEQKNMLIWTDSALDSRIFKPYGDGVQTMLGGGMKPADVMKSVQEAAKQVYNK</sequence>
<dbReference type="Gene3D" id="3.40.190.10">
    <property type="entry name" value="Periplasmic binding protein-like II"/>
    <property type="match status" value="2"/>
</dbReference>
<dbReference type="PANTHER" id="PTHR43649">
    <property type="entry name" value="ARABINOSE-BINDING PROTEIN-RELATED"/>
    <property type="match status" value="1"/>
</dbReference>
<dbReference type="SUPFAM" id="SSF53850">
    <property type="entry name" value="Periplasmic binding protein-like II"/>
    <property type="match status" value="1"/>
</dbReference>
<evidence type="ECO:0000313" key="4">
    <source>
        <dbReference type="EMBL" id="TWD99467.1"/>
    </source>
</evidence>
<keyword evidence="3" id="KW-1133">Transmembrane helix</keyword>
<evidence type="ECO:0000256" key="1">
    <source>
        <dbReference type="ARBA" id="ARBA00008520"/>
    </source>
</evidence>
<comment type="caution">
    <text evidence="4">The sequence shown here is derived from an EMBL/GenBank/DDBJ whole genome shotgun (WGS) entry which is preliminary data.</text>
</comment>
<evidence type="ECO:0000313" key="5">
    <source>
        <dbReference type="Proteomes" id="UP000319671"/>
    </source>
</evidence>
<keyword evidence="5" id="KW-1185">Reference proteome</keyword>
<evidence type="ECO:0000256" key="2">
    <source>
        <dbReference type="ARBA" id="ARBA00022448"/>
    </source>
</evidence>
<dbReference type="RefSeq" id="WP_261380672.1">
    <property type="nucleotide sequence ID" value="NZ_VIVN01000007.1"/>
</dbReference>
<organism evidence="4 5">
    <name type="scientific">Neobacillus bataviensis</name>
    <dbReference type="NCBI Taxonomy" id="220685"/>
    <lineage>
        <taxon>Bacteria</taxon>
        <taxon>Bacillati</taxon>
        <taxon>Bacillota</taxon>
        <taxon>Bacilli</taxon>
        <taxon>Bacillales</taxon>
        <taxon>Bacillaceae</taxon>
        <taxon>Neobacillus</taxon>
    </lineage>
</organism>
<dbReference type="InterPro" id="IPR050490">
    <property type="entry name" value="Bact_solute-bd_prot1"/>
</dbReference>
<dbReference type="EMBL" id="VIVN01000007">
    <property type="protein sequence ID" value="TWD99467.1"/>
    <property type="molecule type" value="Genomic_DNA"/>
</dbReference>
<reference evidence="4 5" key="1">
    <citation type="submission" date="2019-06" db="EMBL/GenBank/DDBJ databases">
        <title>Sorghum-associated microbial communities from plants grown in Nebraska, USA.</title>
        <authorList>
            <person name="Schachtman D."/>
        </authorList>
    </citation>
    <scope>NUCLEOTIDE SEQUENCE [LARGE SCALE GENOMIC DNA]</scope>
    <source>
        <strain evidence="4 5">2482</strain>
    </source>
</reference>
<gene>
    <name evidence="4" type="ORF">FB550_107102</name>
</gene>
<accession>A0A561D877</accession>
<name>A0A561D877_9BACI</name>
<dbReference type="Proteomes" id="UP000319671">
    <property type="component" value="Unassembled WGS sequence"/>
</dbReference>
<dbReference type="Pfam" id="PF01547">
    <property type="entry name" value="SBP_bac_1"/>
    <property type="match status" value="1"/>
</dbReference>